<sequence>RETSNTKPRYLINNYEVGRLQIPKTTESRTLNRFLQYISRVDFSSH</sequence>
<accession>A0A0K2VHU1</accession>
<organism evidence="1">
    <name type="scientific">Lepeophtheirus salmonis</name>
    <name type="common">Salmon louse</name>
    <name type="synonym">Caligus salmonis</name>
    <dbReference type="NCBI Taxonomy" id="72036"/>
    <lineage>
        <taxon>Eukaryota</taxon>
        <taxon>Metazoa</taxon>
        <taxon>Ecdysozoa</taxon>
        <taxon>Arthropoda</taxon>
        <taxon>Crustacea</taxon>
        <taxon>Multicrustacea</taxon>
        <taxon>Hexanauplia</taxon>
        <taxon>Copepoda</taxon>
        <taxon>Siphonostomatoida</taxon>
        <taxon>Caligidae</taxon>
        <taxon>Lepeophtheirus</taxon>
    </lineage>
</organism>
<feature type="non-terminal residue" evidence="1">
    <location>
        <position position="1"/>
    </location>
</feature>
<dbReference type="EMBL" id="HACA01032687">
    <property type="protein sequence ID" value="CDW50048.1"/>
    <property type="molecule type" value="Transcribed_RNA"/>
</dbReference>
<reference evidence="1" key="1">
    <citation type="submission" date="2014-05" db="EMBL/GenBank/DDBJ databases">
        <authorList>
            <person name="Chronopoulou M."/>
        </authorList>
    </citation>
    <scope>NUCLEOTIDE SEQUENCE</scope>
    <source>
        <tissue evidence="1">Whole organism</tissue>
    </source>
</reference>
<name>A0A0K2VHU1_LEPSM</name>
<dbReference type="AlphaFoldDB" id="A0A0K2VHU1"/>
<evidence type="ECO:0000313" key="1">
    <source>
        <dbReference type="EMBL" id="CDW50048.1"/>
    </source>
</evidence>
<protein>
    <submittedName>
        <fullName evidence="1">Uncharacterized protein</fullName>
    </submittedName>
</protein>
<proteinExistence type="predicted"/>